<organism evidence="1 2">
    <name type="scientific">Rhizophagus clarus</name>
    <dbReference type="NCBI Taxonomy" id="94130"/>
    <lineage>
        <taxon>Eukaryota</taxon>
        <taxon>Fungi</taxon>
        <taxon>Fungi incertae sedis</taxon>
        <taxon>Mucoromycota</taxon>
        <taxon>Glomeromycotina</taxon>
        <taxon>Glomeromycetes</taxon>
        <taxon>Glomerales</taxon>
        <taxon>Glomeraceae</taxon>
        <taxon>Rhizophagus</taxon>
    </lineage>
</organism>
<protein>
    <submittedName>
        <fullName evidence="1">Uncharacterized protein</fullName>
    </submittedName>
</protein>
<dbReference type="OrthoDB" id="2335109at2759"/>
<dbReference type="AlphaFoldDB" id="A0A8H3KW00"/>
<gene>
    <name evidence="1" type="ORF">RCL2_000191300</name>
</gene>
<dbReference type="EMBL" id="BLAL01000012">
    <property type="protein sequence ID" value="GES74432.1"/>
    <property type="molecule type" value="Genomic_DNA"/>
</dbReference>
<sequence length="351" mass="42352">MVRTDYRYGLNPVVVQAITNLHYRYSDETPKMWCSRIRVPFRKLIKYNPTFFSKNEYIHMTQRLYEDGKFGPGRRTFHIYCTVCDSLVFICDNTEECADKHLNECIAKIEERRIAYYRSILWKRKINRALSSEEEVKRVYYYIYFRYKKLYEYFDGHATYGVKEKIAHRFINSAIVIQRAWRAFKLGPETWAKQVWNMVKNDNIPDEKKYLGITPRAIRIPDDRYVNYFGQRILARDVPAHHQNEPRLRELYYHYTPHDWAEKKKYQLYIRLTTVAYIVTFIKSYQTSEYARYCCKTYGKSYSYDSLEIDMFKSCNITTFNGGSTIIDFSDFNNNCEYVQRILRTIESILK</sequence>
<dbReference type="Proteomes" id="UP000615446">
    <property type="component" value="Unassembled WGS sequence"/>
</dbReference>
<proteinExistence type="predicted"/>
<name>A0A8H3KW00_9GLOM</name>
<comment type="caution">
    <text evidence="1">The sequence shown here is derived from an EMBL/GenBank/DDBJ whole genome shotgun (WGS) entry which is preliminary data.</text>
</comment>
<reference evidence="1" key="1">
    <citation type="submission" date="2019-10" db="EMBL/GenBank/DDBJ databases">
        <title>Conservation and host-specific expression of non-tandemly repeated heterogenous ribosome RNA gene in arbuscular mycorrhizal fungi.</title>
        <authorList>
            <person name="Maeda T."/>
            <person name="Kobayashi Y."/>
            <person name="Nakagawa T."/>
            <person name="Ezawa T."/>
            <person name="Yamaguchi K."/>
            <person name="Bino T."/>
            <person name="Nishimoto Y."/>
            <person name="Shigenobu S."/>
            <person name="Kawaguchi M."/>
        </authorList>
    </citation>
    <scope>NUCLEOTIDE SEQUENCE</scope>
    <source>
        <strain evidence="1">HR1</strain>
    </source>
</reference>
<evidence type="ECO:0000313" key="1">
    <source>
        <dbReference type="EMBL" id="GES74432.1"/>
    </source>
</evidence>
<evidence type="ECO:0000313" key="2">
    <source>
        <dbReference type="Proteomes" id="UP000615446"/>
    </source>
</evidence>
<accession>A0A8H3KW00</accession>